<comment type="pathway">
    <text evidence="1">Antibiotic biosynthesis.</text>
</comment>
<accession>A0ABV9X5D0</accession>
<dbReference type="Pfam" id="PF00109">
    <property type="entry name" value="ketoacyl-synt"/>
    <property type="match status" value="1"/>
</dbReference>
<comment type="caution">
    <text evidence="6">The sequence shown here is derived from an EMBL/GenBank/DDBJ whole genome shotgun (WGS) entry which is preliminary data.</text>
</comment>
<keyword evidence="4" id="KW-0597">Phosphoprotein</keyword>
<evidence type="ECO:0000256" key="4">
    <source>
        <dbReference type="ARBA" id="ARBA00022553"/>
    </source>
</evidence>
<dbReference type="PANTHER" id="PTHR43775:SF37">
    <property type="entry name" value="SI:DKEY-61P9.11"/>
    <property type="match status" value="1"/>
</dbReference>
<dbReference type="PANTHER" id="PTHR43775">
    <property type="entry name" value="FATTY ACID SYNTHASE"/>
    <property type="match status" value="1"/>
</dbReference>
<dbReference type="InterPro" id="IPR020841">
    <property type="entry name" value="PKS_Beta-ketoAc_synthase_dom"/>
</dbReference>
<organism evidence="6 7">
    <name type="scientific">Streptomyces lienomycini</name>
    <dbReference type="NCBI Taxonomy" id="284035"/>
    <lineage>
        <taxon>Bacteria</taxon>
        <taxon>Bacillati</taxon>
        <taxon>Actinomycetota</taxon>
        <taxon>Actinomycetes</taxon>
        <taxon>Kitasatosporales</taxon>
        <taxon>Streptomycetaceae</taxon>
        <taxon>Streptomyces</taxon>
    </lineage>
</organism>
<dbReference type="Gene3D" id="3.40.47.10">
    <property type="match status" value="3"/>
</dbReference>
<evidence type="ECO:0000313" key="7">
    <source>
        <dbReference type="Proteomes" id="UP001595855"/>
    </source>
</evidence>
<dbReference type="InterPro" id="IPR016039">
    <property type="entry name" value="Thiolase-like"/>
</dbReference>
<dbReference type="Proteomes" id="UP001595855">
    <property type="component" value="Unassembled WGS sequence"/>
</dbReference>
<evidence type="ECO:0000259" key="5">
    <source>
        <dbReference type="PROSITE" id="PS52004"/>
    </source>
</evidence>
<dbReference type="EMBL" id="JBHSJO010000003">
    <property type="protein sequence ID" value="MFC5020447.1"/>
    <property type="molecule type" value="Genomic_DNA"/>
</dbReference>
<sequence>MDNREILERFKDGSLDRRDTAALLGRTPPLPYAPPAPADHLPGAAQRRDGYAVVGVGGRYPQAPDIASFWHNALAGHRTRGAAAAGRGNGSPGRPGHALDRIDEFDPEFFGLADEDGALCDPQERLFLETAWQTMESAGYLGARLDALVPAAGGEPRGVGVWVGASSSDYALLTAAHAPGHGPGTSRTGHWSLPDRLSRLLDLRGPSQAVDTADSSFLAALHLALASLRAGECAAALVGAVELRLHPARHTADGGEGVGVVLLRPLAQAEADGDTVHAVIRTSTMGRSAGGVTDGITLHETKESVAAAVGDAGAAVGAAALTRAVLQLREGTRAPVADGDSAQPWTDEPRRASVSVRGAGGVVAQVVVEQYLPDAAEPVHGPAPSPHGEELILLSAPSPAHLAATAARLAGELRTRQPELGAVAHALRSGRAAMPCRLAVVARTTPRLAEVLSLFAEGRDGEVTGYGDEAAEGTAATAEDTTATAEEVGTPVVRAVDLRGGRPDPLLLTGLPETREYLAGLWRANRTEQLARLWLFGVDVSAAAKGSVVSLPGTALLRRPLWIGRDG</sequence>
<dbReference type="RefSeq" id="WP_344505321.1">
    <property type="nucleotide sequence ID" value="NZ_BAAATN010000029.1"/>
</dbReference>
<gene>
    <name evidence="6" type="ORF">ACFPRC_37155</name>
</gene>
<dbReference type="CDD" id="cd00833">
    <property type="entry name" value="PKS"/>
    <property type="match status" value="1"/>
</dbReference>
<dbReference type="Gene3D" id="3.30.70.3290">
    <property type="match status" value="1"/>
</dbReference>
<dbReference type="InterPro" id="IPR054514">
    <property type="entry name" value="RhiE-like_linker"/>
</dbReference>
<keyword evidence="7" id="KW-1185">Reference proteome</keyword>
<dbReference type="SUPFAM" id="SSF53901">
    <property type="entry name" value="Thiolase-like"/>
    <property type="match status" value="2"/>
</dbReference>
<feature type="domain" description="Ketosynthase family 3 (KS3)" evidence="5">
    <location>
        <begin position="48"/>
        <end position="467"/>
    </location>
</feature>
<evidence type="ECO:0000256" key="1">
    <source>
        <dbReference type="ARBA" id="ARBA00004792"/>
    </source>
</evidence>
<evidence type="ECO:0000256" key="3">
    <source>
        <dbReference type="ARBA" id="ARBA00022490"/>
    </source>
</evidence>
<dbReference type="PROSITE" id="PS52004">
    <property type="entry name" value="KS3_2"/>
    <property type="match status" value="1"/>
</dbReference>
<dbReference type="InterPro" id="IPR050091">
    <property type="entry name" value="PKS_NRPS_Biosynth_Enz"/>
</dbReference>
<dbReference type="SMART" id="SM00825">
    <property type="entry name" value="PKS_KS"/>
    <property type="match status" value="1"/>
</dbReference>
<proteinExistence type="predicted"/>
<evidence type="ECO:0000313" key="6">
    <source>
        <dbReference type="EMBL" id="MFC5020447.1"/>
    </source>
</evidence>
<name>A0ABV9X5D0_9ACTN</name>
<keyword evidence="2" id="KW-0596">Phosphopantetheine</keyword>
<dbReference type="InterPro" id="IPR014030">
    <property type="entry name" value="Ketoacyl_synth_N"/>
</dbReference>
<protein>
    <submittedName>
        <fullName evidence="6">Polyketide synthase</fullName>
    </submittedName>
</protein>
<dbReference type="Pfam" id="PF22336">
    <property type="entry name" value="RhiE-like_linker"/>
    <property type="match status" value="1"/>
</dbReference>
<reference evidence="7" key="1">
    <citation type="journal article" date="2019" name="Int. J. Syst. Evol. Microbiol.">
        <title>The Global Catalogue of Microorganisms (GCM) 10K type strain sequencing project: providing services to taxonomists for standard genome sequencing and annotation.</title>
        <authorList>
            <consortium name="The Broad Institute Genomics Platform"/>
            <consortium name="The Broad Institute Genome Sequencing Center for Infectious Disease"/>
            <person name="Wu L."/>
            <person name="Ma J."/>
        </authorList>
    </citation>
    <scope>NUCLEOTIDE SEQUENCE [LARGE SCALE GENOMIC DNA]</scope>
    <source>
        <strain evidence="7">CGMCC 4.1542</strain>
    </source>
</reference>
<evidence type="ECO:0000256" key="2">
    <source>
        <dbReference type="ARBA" id="ARBA00022450"/>
    </source>
</evidence>
<keyword evidence="3" id="KW-0963">Cytoplasm</keyword>